<dbReference type="GO" id="GO:0034411">
    <property type="term" value="P:cell wall (1-&gt;3)-beta-D-glucan biosynthetic process"/>
    <property type="evidence" value="ECO:0007669"/>
    <property type="project" value="TreeGrafter"/>
</dbReference>
<dbReference type="AlphaFoldDB" id="A0A7S2S3T0"/>
<protein>
    <submittedName>
        <fullName evidence="6">Uncharacterized protein</fullName>
    </submittedName>
</protein>
<sequence>MNWERNGMRVLCCCALVCVATGTVSESSSRGSLRTYLRESVLVKGPEWSIQGKRLLKDGSEFFIKGLNYQPIPVGGADYGDDKVGYGNIGDYLSQPWSEIYKRDIPNLRSMGVNVVKNYFFWRCAPLDNTPIKESLEQCQEYLKTNDGIDHTEFLDTLWNSGQDPIFMIIPVAVEVGNTLANPDSASMQDYRDFYQWVAKDLMATYGSHPAVLGVMIGNELNQKNLVSDPTKAADFWQALTDIKNAAVEGFKMAGVSDPEHTRVISTALQHDPAFTTYTDALKNYEAIFNVLTVNPYEQCGVSEDTSVFGQYAKSTLPMLLGEWGIPNSNSKTLLPDNAKAVADYITCYYNNHILKHQDITLGSFYFEYSDEWWKLKGPTDLPWVQDLGSLSSDPKWNEEAFGLYSIKPDPSRPIADPWNKNLNAAYPPDILTPLAGVEAFKNLVNPHP</sequence>
<evidence type="ECO:0000313" key="6">
    <source>
        <dbReference type="EMBL" id="CAD9687339.1"/>
    </source>
</evidence>
<evidence type="ECO:0000256" key="4">
    <source>
        <dbReference type="ARBA" id="ARBA00023180"/>
    </source>
</evidence>
<dbReference type="GO" id="GO:0005886">
    <property type="term" value="C:plasma membrane"/>
    <property type="evidence" value="ECO:0007669"/>
    <property type="project" value="TreeGrafter"/>
</dbReference>
<evidence type="ECO:0000256" key="2">
    <source>
        <dbReference type="ARBA" id="ARBA00022729"/>
    </source>
</evidence>
<evidence type="ECO:0000256" key="5">
    <source>
        <dbReference type="SAM" id="SignalP"/>
    </source>
</evidence>
<evidence type="ECO:0000256" key="3">
    <source>
        <dbReference type="ARBA" id="ARBA00023157"/>
    </source>
</evidence>
<organism evidence="6">
    <name type="scientific">Mucochytrium quahogii</name>
    <dbReference type="NCBI Taxonomy" id="96639"/>
    <lineage>
        <taxon>Eukaryota</taxon>
        <taxon>Sar</taxon>
        <taxon>Stramenopiles</taxon>
        <taxon>Bigyra</taxon>
        <taxon>Labyrinthulomycetes</taxon>
        <taxon>Thraustochytrida</taxon>
        <taxon>Thraustochytriidae</taxon>
        <taxon>Mucochytrium</taxon>
    </lineage>
</organism>
<reference evidence="6" key="1">
    <citation type="submission" date="2021-01" db="EMBL/GenBank/DDBJ databases">
        <authorList>
            <person name="Corre E."/>
            <person name="Pelletier E."/>
            <person name="Niang G."/>
            <person name="Scheremetjew M."/>
            <person name="Finn R."/>
            <person name="Kale V."/>
            <person name="Holt S."/>
            <person name="Cochrane G."/>
            <person name="Meng A."/>
            <person name="Brown T."/>
            <person name="Cohen L."/>
        </authorList>
    </citation>
    <scope>NUCLEOTIDE SEQUENCE</scope>
    <source>
        <strain evidence="6">NY070348D</strain>
    </source>
</reference>
<dbReference type="PANTHER" id="PTHR31468">
    <property type="entry name" value="1,3-BETA-GLUCANOSYLTRANSFERASE GAS1"/>
    <property type="match status" value="1"/>
</dbReference>
<proteinExistence type="inferred from homology"/>
<gene>
    <name evidence="6" type="ORF">QSP1433_LOCUS9479</name>
</gene>
<keyword evidence="2 5" id="KW-0732">Signal</keyword>
<name>A0A7S2S3T0_9STRA</name>
<feature type="signal peptide" evidence="5">
    <location>
        <begin position="1"/>
        <end position="22"/>
    </location>
</feature>
<accession>A0A7S2S3T0</accession>
<dbReference type="Gene3D" id="3.20.20.80">
    <property type="entry name" value="Glycosidases"/>
    <property type="match status" value="1"/>
</dbReference>
<keyword evidence="3" id="KW-1015">Disulfide bond</keyword>
<comment type="similarity">
    <text evidence="1">Belongs to the glycosyl hydrolase 72 family.</text>
</comment>
<keyword evidence="4" id="KW-0325">Glycoprotein</keyword>
<dbReference type="EMBL" id="HBHK01015114">
    <property type="protein sequence ID" value="CAD9687339.1"/>
    <property type="molecule type" value="Transcribed_RNA"/>
</dbReference>
<dbReference type="InterPro" id="IPR017853">
    <property type="entry name" value="GH"/>
</dbReference>
<dbReference type="PANTHER" id="PTHR31468:SF2">
    <property type="entry name" value="1,3-BETA-GLUCANOSYLTRANSFERASE GAS1"/>
    <property type="match status" value="1"/>
</dbReference>
<dbReference type="InterPro" id="IPR004886">
    <property type="entry name" value="Glucanosyltransferase"/>
</dbReference>
<feature type="chain" id="PRO_5030554815" evidence="5">
    <location>
        <begin position="23"/>
        <end position="449"/>
    </location>
</feature>
<evidence type="ECO:0000256" key="1">
    <source>
        <dbReference type="ARBA" id="ARBA00007528"/>
    </source>
</evidence>
<dbReference type="GO" id="GO:0042124">
    <property type="term" value="F:1,3-beta-glucanosyltransferase activity"/>
    <property type="evidence" value="ECO:0007669"/>
    <property type="project" value="TreeGrafter"/>
</dbReference>
<dbReference type="SUPFAM" id="SSF51445">
    <property type="entry name" value="(Trans)glycosidases"/>
    <property type="match status" value="1"/>
</dbReference>